<evidence type="ECO:0000313" key="3">
    <source>
        <dbReference type="Proteomes" id="UP001275084"/>
    </source>
</evidence>
<dbReference type="AlphaFoldDB" id="A0AAJ0HGN5"/>
<organism evidence="2 3">
    <name type="scientific">Lasiosphaeria hispida</name>
    <dbReference type="NCBI Taxonomy" id="260671"/>
    <lineage>
        <taxon>Eukaryota</taxon>
        <taxon>Fungi</taxon>
        <taxon>Dikarya</taxon>
        <taxon>Ascomycota</taxon>
        <taxon>Pezizomycotina</taxon>
        <taxon>Sordariomycetes</taxon>
        <taxon>Sordariomycetidae</taxon>
        <taxon>Sordariales</taxon>
        <taxon>Lasiosphaeriaceae</taxon>
        <taxon>Lasiosphaeria</taxon>
    </lineage>
</organism>
<sequence>MRPQSKRSNIEPSSAAPKASAQLRPMGAAQKRKYLVISDEDYEDTQDGQDDDSSSYGSGGGDESSDSSGPQSSGEERGAAGKAPPRKHPLQKTARKTEIPKRMKKTLDNLADKIPGEINKAAAWIQANRAPVKGMEEIRSKIAPRLPLSDHWTAADARRVEKAWKKSPNRERYLQVPKNMEVLRLYKTSLRLMRCLPDDILSEDLFLKYNDSQNRLFKVSKPNSPGVTTTKQSKIWTPGFCNELSELLLHPMWKYSCLRLATALQYTVISVTDDRRPWRTTGTPGWDPFPRLLQDASRDEQQGRPLAEIRQALAERSAREDPCLEQESDWNNLFSMIELEARRLRKKETKPSKPADGLLYVVHLKHLKVLRRALDSMSYMGYKMFTQTIEVGRGVGDRRSTKDYPLVGDFRELRDYVMIRTLEKLRGASRFSAQTQGVELGNSGFSAGLRG</sequence>
<evidence type="ECO:0000313" key="2">
    <source>
        <dbReference type="EMBL" id="KAK3350240.1"/>
    </source>
</evidence>
<reference evidence="2" key="1">
    <citation type="journal article" date="2023" name="Mol. Phylogenet. Evol.">
        <title>Genome-scale phylogeny and comparative genomics of the fungal order Sordariales.</title>
        <authorList>
            <person name="Hensen N."/>
            <person name="Bonometti L."/>
            <person name="Westerberg I."/>
            <person name="Brannstrom I.O."/>
            <person name="Guillou S."/>
            <person name="Cros-Aarteil S."/>
            <person name="Calhoun S."/>
            <person name="Haridas S."/>
            <person name="Kuo A."/>
            <person name="Mondo S."/>
            <person name="Pangilinan J."/>
            <person name="Riley R."/>
            <person name="LaButti K."/>
            <person name="Andreopoulos B."/>
            <person name="Lipzen A."/>
            <person name="Chen C."/>
            <person name="Yan M."/>
            <person name="Daum C."/>
            <person name="Ng V."/>
            <person name="Clum A."/>
            <person name="Steindorff A."/>
            <person name="Ohm R.A."/>
            <person name="Martin F."/>
            <person name="Silar P."/>
            <person name="Natvig D.O."/>
            <person name="Lalanne C."/>
            <person name="Gautier V."/>
            <person name="Ament-Velasquez S.L."/>
            <person name="Kruys A."/>
            <person name="Hutchinson M.I."/>
            <person name="Powell A.J."/>
            <person name="Barry K."/>
            <person name="Miller A.N."/>
            <person name="Grigoriev I.V."/>
            <person name="Debuchy R."/>
            <person name="Gladieux P."/>
            <person name="Hiltunen Thoren M."/>
            <person name="Johannesson H."/>
        </authorList>
    </citation>
    <scope>NUCLEOTIDE SEQUENCE</scope>
    <source>
        <strain evidence="2">CBS 955.72</strain>
    </source>
</reference>
<name>A0AAJ0HGN5_9PEZI</name>
<feature type="region of interest" description="Disordered" evidence="1">
    <location>
        <begin position="1"/>
        <end position="104"/>
    </location>
</feature>
<dbReference type="EMBL" id="JAUIQD010000005">
    <property type="protein sequence ID" value="KAK3350240.1"/>
    <property type="molecule type" value="Genomic_DNA"/>
</dbReference>
<accession>A0AAJ0HGN5</accession>
<evidence type="ECO:0000256" key="1">
    <source>
        <dbReference type="SAM" id="MobiDB-lite"/>
    </source>
</evidence>
<feature type="compositionally biased region" description="Basic residues" evidence="1">
    <location>
        <begin position="84"/>
        <end position="94"/>
    </location>
</feature>
<protein>
    <submittedName>
        <fullName evidence="2">Uncharacterized protein</fullName>
    </submittedName>
</protein>
<keyword evidence="3" id="KW-1185">Reference proteome</keyword>
<reference evidence="2" key="2">
    <citation type="submission" date="2023-06" db="EMBL/GenBank/DDBJ databases">
        <authorList>
            <consortium name="Lawrence Berkeley National Laboratory"/>
            <person name="Haridas S."/>
            <person name="Hensen N."/>
            <person name="Bonometti L."/>
            <person name="Westerberg I."/>
            <person name="Brannstrom I.O."/>
            <person name="Guillou S."/>
            <person name="Cros-Aarteil S."/>
            <person name="Calhoun S."/>
            <person name="Kuo A."/>
            <person name="Mondo S."/>
            <person name="Pangilinan J."/>
            <person name="Riley R."/>
            <person name="Labutti K."/>
            <person name="Andreopoulos B."/>
            <person name="Lipzen A."/>
            <person name="Chen C."/>
            <person name="Yanf M."/>
            <person name="Daum C."/>
            <person name="Ng V."/>
            <person name="Clum A."/>
            <person name="Steindorff A."/>
            <person name="Ohm R."/>
            <person name="Martin F."/>
            <person name="Silar P."/>
            <person name="Natvig D."/>
            <person name="Lalanne C."/>
            <person name="Gautier V."/>
            <person name="Ament-Velasquez S.L."/>
            <person name="Kruys A."/>
            <person name="Hutchinson M.I."/>
            <person name="Powell A.J."/>
            <person name="Barry K."/>
            <person name="Miller A.N."/>
            <person name="Grigoriev I.V."/>
            <person name="Debuchy R."/>
            <person name="Gladieux P."/>
            <person name="Thoren M.H."/>
            <person name="Johannesson H."/>
        </authorList>
    </citation>
    <scope>NUCLEOTIDE SEQUENCE</scope>
    <source>
        <strain evidence="2">CBS 955.72</strain>
    </source>
</reference>
<proteinExistence type="predicted"/>
<gene>
    <name evidence="2" type="ORF">B0T25DRAFT_633424</name>
</gene>
<dbReference type="Proteomes" id="UP001275084">
    <property type="component" value="Unassembled WGS sequence"/>
</dbReference>
<feature type="compositionally biased region" description="Basic and acidic residues" evidence="1">
    <location>
        <begin position="95"/>
        <end position="104"/>
    </location>
</feature>
<comment type="caution">
    <text evidence="2">The sequence shown here is derived from an EMBL/GenBank/DDBJ whole genome shotgun (WGS) entry which is preliminary data.</text>
</comment>
<feature type="compositionally biased region" description="Acidic residues" evidence="1">
    <location>
        <begin position="38"/>
        <end position="53"/>
    </location>
</feature>
<feature type="compositionally biased region" description="Polar residues" evidence="1">
    <location>
        <begin position="1"/>
        <end position="12"/>
    </location>
</feature>